<keyword evidence="3" id="KW-0378">Hydrolase</keyword>
<dbReference type="PANTHER" id="PTHR34039">
    <property type="entry name" value="UPF0102 PROTEIN YRAN"/>
    <property type="match status" value="1"/>
</dbReference>
<reference evidence="3 4" key="1">
    <citation type="submission" date="2019-03" db="EMBL/GenBank/DDBJ databases">
        <title>Genomic Encyclopedia of Type Strains, Phase IV (KMG-IV): sequencing the most valuable type-strain genomes for metagenomic binning, comparative biology and taxonomic classification.</title>
        <authorList>
            <person name="Goeker M."/>
        </authorList>
    </citation>
    <scope>NUCLEOTIDE SEQUENCE [LARGE SCALE GENOMIC DNA]</scope>
    <source>
        <strain evidence="3 4">DSM 100451</strain>
    </source>
</reference>
<dbReference type="STRING" id="1650663.GCA_001486665_00436"/>
<comment type="similarity">
    <text evidence="1 2">Belongs to the UPF0102 family.</text>
</comment>
<keyword evidence="3" id="KW-0540">Nuclease</keyword>
<dbReference type="Proteomes" id="UP000295184">
    <property type="component" value="Unassembled WGS sequence"/>
</dbReference>
<comment type="caution">
    <text evidence="3">The sequence shown here is derived from an EMBL/GenBank/DDBJ whole genome shotgun (WGS) entry which is preliminary data.</text>
</comment>
<evidence type="ECO:0000313" key="3">
    <source>
        <dbReference type="EMBL" id="TCL58724.1"/>
    </source>
</evidence>
<organism evidence="3 4">
    <name type="scientific">Allofournierella massiliensis</name>
    <dbReference type="NCBI Taxonomy" id="1650663"/>
    <lineage>
        <taxon>Bacteria</taxon>
        <taxon>Bacillati</taxon>
        <taxon>Bacillota</taxon>
        <taxon>Clostridia</taxon>
        <taxon>Eubacteriales</taxon>
        <taxon>Oscillospiraceae</taxon>
        <taxon>Allofournierella</taxon>
    </lineage>
</organism>
<dbReference type="PANTHER" id="PTHR34039:SF1">
    <property type="entry name" value="UPF0102 PROTEIN YRAN"/>
    <property type="match status" value="1"/>
</dbReference>
<dbReference type="CDD" id="cd20736">
    <property type="entry name" value="PoNe_Nuclease"/>
    <property type="match status" value="1"/>
</dbReference>
<dbReference type="EMBL" id="SLUM01000007">
    <property type="protein sequence ID" value="TCL58724.1"/>
    <property type="molecule type" value="Genomic_DNA"/>
</dbReference>
<dbReference type="Gene3D" id="3.40.1350.10">
    <property type="match status" value="1"/>
</dbReference>
<dbReference type="SUPFAM" id="SSF52980">
    <property type="entry name" value="Restriction endonuclease-like"/>
    <property type="match status" value="1"/>
</dbReference>
<dbReference type="NCBIfam" id="NF009150">
    <property type="entry name" value="PRK12497.1-3"/>
    <property type="match status" value="1"/>
</dbReference>
<protein>
    <recommendedName>
        <fullName evidence="2">UPF0102 protein EDD77_10779</fullName>
    </recommendedName>
</protein>
<dbReference type="NCBIfam" id="NF009154">
    <property type="entry name" value="PRK12497.3-3"/>
    <property type="match status" value="1"/>
</dbReference>
<accession>A0A4R1R0A8</accession>
<dbReference type="InterPro" id="IPR011335">
    <property type="entry name" value="Restrct_endonuc-II-like"/>
</dbReference>
<evidence type="ECO:0000256" key="2">
    <source>
        <dbReference type="HAMAP-Rule" id="MF_00048"/>
    </source>
</evidence>
<dbReference type="RefSeq" id="WP_058962958.1">
    <property type="nucleotide sequence ID" value="NZ_CABKVM010000012.1"/>
</dbReference>
<gene>
    <name evidence="3" type="ORF">EDD77_10779</name>
</gene>
<dbReference type="GO" id="GO:0003676">
    <property type="term" value="F:nucleic acid binding"/>
    <property type="evidence" value="ECO:0007669"/>
    <property type="project" value="InterPro"/>
</dbReference>
<name>A0A4R1R0A8_9FIRM</name>
<dbReference type="Pfam" id="PF02021">
    <property type="entry name" value="UPF0102"/>
    <property type="match status" value="1"/>
</dbReference>
<evidence type="ECO:0000313" key="4">
    <source>
        <dbReference type="Proteomes" id="UP000295184"/>
    </source>
</evidence>
<dbReference type="NCBIfam" id="TIGR00252">
    <property type="entry name" value="YraN family protein"/>
    <property type="match status" value="1"/>
</dbReference>
<keyword evidence="3" id="KW-0255">Endonuclease</keyword>
<evidence type="ECO:0000256" key="1">
    <source>
        <dbReference type="ARBA" id="ARBA00006738"/>
    </source>
</evidence>
<dbReference type="InterPro" id="IPR003509">
    <property type="entry name" value="UPF0102_YraN-like"/>
</dbReference>
<dbReference type="AlphaFoldDB" id="A0A4R1R0A8"/>
<dbReference type="GO" id="GO:0004519">
    <property type="term" value="F:endonuclease activity"/>
    <property type="evidence" value="ECO:0007669"/>
    <property type="project" value="UniProtKB-KW"/>
</dbReference>
<dbReference type="InterPro" id="IPR011856">
    <property type="entry name" value="tRNA_endonuc-like_dom_sf"/>
</dbReference>
<sequence>MNTQDTGRRGEAAAARYYMNRGYKLLDHNYKTRQGELDLVLQKGELVVIAEVKTRAENAWYRPQEAVTRAKQRRILLAAQSYLQTNGLLEKMIRFDVVEALTLPQGGFAIHCIRDAFQA</sequence>
<dbReference type="HAMAP" id="MF_00048">
    <property type="entry name" value="UPF0102"/>
    <property type="match status" value="1"/>
</dbReference>
<proteinExistence type="inferred from homology"/>
<dbReference type="OrthoDB" id="9802516at2"/>